<evidence type="ECO:0000256" key="1">
    <source>
        <dbReference type="SAM" id="MobiDB-lite"/>
    </source>
</evidence>
<dbReference type="EMBL" id="JBHSRD010000004">
    <property type="protein sequence ID" value="MFC6008485.1"/>
    <property type="molecule type" value="Genomic_DNA"/>
</dbReference>
<dbReference type="RefSeq" id="WP_345714815.1">
    <property type="nucleotide sequence ID" value="NZ_BAABFP010000002.1"/>
</dbReference>
<reference evidence="4" key="1">
    <citation type="journal article" date="2019" name="Int. J. Syst. Evol. Microbiol.">
        <title>The Global Catalogue of Microorganisms (GCM) 10K type strain sequencing project: providing services to taxonomists for standard genome sequencing and annotation.</title>
        <authorList>
            <consortium name="The Broad Institute Genomics Platform"/>
            <consortium name="The Broad Institute Genome Sequencing Center for Infectious Disease"/>
            <person name="Wu L."/>
            <person name="Ma J."/>
        </authorList>
    </citation>
    <scope>NUCLEOTIDE SEQUENCE [LARGE SCALE GENOMIC DNA]</scope>
    <source>
        <strain evidence="4">KACC 14249</strain>
    </source>
</reference>
<dbReference type="InterPro" id="IPR025164">
    <property type="entry name" value="Toastrack_DUF4097"/>
</dbReference>
<dbReference type="Proteomes" id="UP001596189">
    <property type="component" value="Unassembled WGS sequence"/>
</dbReference>
<evidence type="ECO:0000259" key="2">
    <source>
        <dbReference type="Pfam" id="PF13349"/>
    </source>
</evidence>
<dbReference type="Pfam" id="PF13349">
    <property type="entry name" value="DUF4097"/>
    <property type="match status" value="1"/>
</dbReference>
<gene>
    <name evidence="3" type="ORF">ACFQDO_15205</name>
</gene>
<keyword evidence="4" id="KW-1185">Reference proteome</keyword>
<comment type="caution">
    <text evidence="3">The sequence shown here is derived from an EMBL/GenBank/DDBJ whole genome shotgun (WGS) entry which is preliminary data.</text>
</comment>
<accession>A0ABW1JHP1</accession>
<organism evidence="3 4">
    <name type="scientific">Angustibacter luteus</name>
    <dbReference type="NCBI Taxonomy" id="658456"/>
    <lineage>
        <taxon>Bacteria</taxon>
        <taxon>Bacillati</taxon>
        <taxon>Actinomycetota</taxon>
        <taxon>Actinomycetes</taxon>
        <taxon>Kineosporiales</taxon>
        <taxon>Kineosporiaceae</taxon>
    </lineage>
</organism>
<evidence type="ECO:0000313" key="3">
    <source>
        <dbReference type="EMBL" id="MFC6008485.1"/>
    </source>
</evidence>
<protein>
    <submittedName>
        <fullName evidence="3">DUF4097 domain-containing protein</fullName>
    </submittedName>
</protein>
<feature type="domain" description="DUF4097" evidence="2">
    <location>
        <begin position="163"/>
        <end position="267"/>
    </location>
</feature>
<feature type="region of interest" description="Disordered" evidence="1">
    <location>
        <begin position="232"/>
        <end position="258"/>
    </location>
</feature>
<sequence length="273" mass="28602">MAESWQVDGAKVLEVGGEGEPVRELRVGLVAGRVDVVAHSDDEPGARIEVTRVKGRPLEIEWKDGALSVAHPKVKWDGLLDGLKSLGRKDDEAELSIAVPRGCSVKISTVSADGLLAGLQADASVRTVSGELAVSDVRGEVNARTVSGRIDVRELRGSLSGESVSGSLVVHAVELDKLDVKTVSGELVLDLHSTPSRVNMKSVSGDLVVRIPPESGFRLDAATMSGQIVADGRRLGKGRPGPPQGEIRDGDESVRVSAKSVSGDVTLIRTAAS</sequence>
<name>A0ABW1JHP1_9ACTN</name>
<evidence type="ECO:0000313" key="4">
    <source>
        <dbReference type="Proteomes" id="UP001596189"/>
    </source>
</evidence>
<proteinExistence type="predicted"/>